<reference evidence="7" key="1">
    <citation type="journal article" date="2014" name="Front. Microbiol.">
        <title>High frequency of phylogenetically diverse reductive dehalogenase-homologous genes in deep subseafloor sedimentary metagenomes.</title>
        <authorList>
            <person name="Kawai M."/>
            <person name="Futagami T."/>
            <person name="Toyoda A."/>
            <person name="Takaki Y."/>
            <person name="Nishi S."/>
            <person name="Hori S."/>
            <person name="Arai W."/>
            <person name="Tsubouchi T."/>
            <person name="Morono Y."/>
            <person name="Uchiyama I."/>
            <person name="Ito T."/>
            <person name="Fujiyama A."/>
            <person name="Inagaki F."/>
            <person name="Takami H."/>
        </authorList>
    </citation>
    <scope>NUCLEOTIDE SEQUENCE</scope>
    <source>
        <strain evidence="7">Expedition CK06-06</strain>
    </source>
</reference>
<dbReference type="GO" id="GO:0005886">
    <property type="term" value="C:plasma membrane"/>
    <property type="evidence" value="ECO:0007669"/>
    <property type="project" value="UniProtKB-SubCell"/>
</dbReference>
<feature type="transmembrane region" description="Helical" evidence="6">
    <location>
        <begin position="12"/>
        <end position="28"/>
    </location>
</feature>
<dbReference type="AlphaFoldDB" id="X0TP05"/>
<dbReference type="PANTHER" id="PTHR30482:SF18">
    <property type="entry name" value="BRANCHED AMINO ACID TRANSPORT SYSTEM PERMEASE"/>
    <property type="match status" value="1"/>
</dbReference>
<feature type="transmembrane region" description="Helical" evidence="6">
    <location>
        <begin position="64"/>
        <end position="81"/>
    </location>
</feature>
<dbReference type="EMBL" id="BARS01012674">
    <property type="protein sequence ID" value="GAF88956.1"/>
    <property type="molecule type" value="Genomic_DNA"/>
</dbReference>
<evidence type="ECO:0000256" key="4">
    <source>
        <dbReference type="ARBA" id="ARBA00022989"/>
    </source>
</evidence>
<evidence type="ECO:0000256" key="2">
    <source>
        <dbReference type="ARBA" id="ARBA00022475"/>
    </source>
</evidence>
<accession>X0TP05</accession>
<evidence type="ECO:0000313" key="7">
    <source>
        <dbReference type="EMBL" id="GAF88956.1"/>
    </source>
</evidence>
<evidence type="ECO:0000256" key="1">
    <source>
        <dbReference type="ARBA" id="ARBA00004651"/>
    </source>
</evidence>
<evidence type="ECO:0008006" key="8">
    <source>
        <dbReference type="Google" id="ProtNLM"/>
    </source>
</evidence>
<dbReference type="CDD" id="cd06581">
    <property type="entry name" value="TM_PBP1_LivM_like"/>
    <property type="match status" value="1"/>
</dbReference>
<name>X0TP05_9ZZZZ</name>
<dbReference type="GO" id="GO:0015658">
    <property type="term" value="F:branched-chain amino acid transmembrane transporter activity"/>
    <property type="evidence" value="ECO:0007669"/>
    <property type="project" value="InterPro"/>
</dbReference>
<protein>
    <recommendedName>
        <fullName evidence="8">Branched-chain amino acid ABC transporter permease</fullName>
    </recommendedName>
</protein>
<feature type="transmembrane region" description="Helical" evidence="6">
    <location>
        <begin position="34"/>
        <end position="52"/>
    </location>
</feature>
<dbReference type="InterPro" id="IPR001851">
    <property type="entry name" value="ABC_transp_permease"/>
</dbReference>
<comment type="subcellular location">
    <subcellularLocation>
        <location evidence="1">Cell membrane</location>
        <topology evidence="1">Multi-pass membrane protein</topology>
    </subcellularLocation>
</comment>
<keyword evidence="3 6" id="KW-0812">Transmembrane</keyword>
<keyword evidence="2" id="KW-1003">Cell membrane</keyword>
<organism evidence="7">
    <name type="scientific">marine sediment metagenome</name>
    <dbReference type="NCBI Taxonomy" id="412755"/>
    <lineage>
        <taxon>unclassified sequences</taxon>
        <taxon>metagenomes</taxon>
        <taxon>ecological metagenomes</taxon>
    </lineage>
</organism>
<evidence type="ECO:0000256" key="3">
    <source>
        <dbReference type="ARBA" id="ARBA00022692"/>
    </source>
</evidence>
<comment type="caution">
    <text evidence="7">The sequence shown here is derived from an EMBL/GenBank/DDBJ whole genome shotgun (WGS) entry which is preliminary data.</text>
</comment>
<evidence type="ECO:0000256" key="5">
    <source>
        <dbReference type="ARBA" id="ARBA00023136"/>
    </source>
</evidence>
<keyword evidence="5 6" id="KW-0472">Membrane</keyword>
<keyword evidence="4 6" id="KW-1133">Transmembrane helix</keyword>
<gene>
    <name evidence="7" type="ORF">S01H1_22451</name>
</gene>
<dbReference type="InterPro" id="IPR043428">
    <property type="entry name" value="LivM-like"/>
</dbReference>
<evidence type="ECO:0000256" key="6">
    <source>
        <dbReference type="SAM" id="Phobius"/>
    </source>
</evidence>
<dbReference type="Pfam" id="PF02653">
    <property type="entry name" value="BPD_transp_2"/>
    <property type="match status" value="1"/>
</dbReference>
<feature type="non-terminal residue" evidence="7">
    <location>
        <position position="150"/>
    </location>
</feature>
<proteinExistence type="predicted"/>
<feature type="transmembrane region" description="Helical" evidence="6">
    <location>
        <begin position="114"/>
        <end position="130"/>
    </location>
</feature>
<dbReference type="PANTHER" id="PTHR30482">
    <property type="entry name" value="HIGH-AFFINITY BRANCHED-CHAIN AMINO ACID TRANSPORT SYSTEM PERMEASE"/>
    <property type="match status" value="1"/>
</dbReference>
<feature type="transmembrane region" description="Helical" evidence="6">
    <location>
        <begin position="87"/>
        <end position="107"/>
    </location>
</feature>
<sequence>MPHFIRGRGKMLAIATLVVLLSIVPLLGNAYYTSVLIIIGIHAIVTVGLCLLMGYTGQVSLGHAAFYGIGAYIAAILSKTYHVDPWLAMVVAIIATAAFAFIIGFPIFRLRGNYLAMATLGLGIIIWILFRELDWITGGQSGFLDIPTLS</sequence>